<keyword evidence="2" id="KW-0489">Methyltransferase</keyword>
<dbReference type="Gene3D" id="3.40.50.150">
    <property type="entry name" value="Vaccinia Virus protein VP39"/>
    <property type="match status" value="1"/>
</dbReference>
<dbReference type="Pfam" id="PF13649">
    <property type="entry name" value="Methyltransf_25"/>
    <property type="match status" value="1"/>
</dbReference>
<proteinExistence type="predicted"/>
<dbReference type="InterPro" id="IPR029063">
    <property type="entry name" value="SAM-dependent_MTases_sf"/>
</dbReference>
<dbReference type="EMBL" id="SRKY01000005">
    <property type="protein sequence ID" value="THH34753.1"/>
    <property type="molecule type" value="Genomic_DNA"/>
</dbReference>
<gene>
    <name evidence="2" type="ORF">E4Z66_17450</name>
</gene>
<dbReference type="Proteomes" id="UP000306602">
    <property type="component" value="Unassembled WGS sequence"/>
</dbReference>
<keyword evidence="3" id="KW-1185">Reference proteome</keyword>
<sequence>MTKDEKLDTAYSLKTPDDSRKLYGDWAESYEEDFVETSGYILHIHVARAFSEAGGEGPVLDVGAGTGLVGEALAQFDPGEIDGTDISPEMLQQAAEKGVYRALFPGDILAGLGLPDGVYSGVVSAGTFTLGHVGPDGLDEVVRLLTSGGLAVIAVRDAHFTESGFEQKIAELEPVLSEVGKTSVRIYAEGADGPHADDQAILLHLWKA</sequence>
<protein>
    <submittedName>
        <fullName evidence="2">Class I SAM-dependent methyltransferase</fullName>
    </submittedName>
</protein>
<accession>A0A4V6S201</accession>
<dbReference type="GO" id="GO:0008168">
    <property type="term" value="F:methyltransferase activity"/>
    <property type="evidence" value="ECO:0007669"/>
    <property type="project" value="UniProtKB-KW"/>
</dbReference>
<dbReference type="AlphaFoldDB" id="A0A4V6S201"/>
<evidence type="ECO:0000313" key="3">
    <source>
        <dbReference type="Proteomes" id="UP000306602"/>
    </source>
</evidence>
<dbReference type="CDD" id="cd02440">
    <property type="entry name" value="AdoMet_MTases"/>
    <property type="match status" value="1"/>
</dbReference>
<evidence type="ECO:0000259" key="1">
    <source>
        <dbReference type="Pfam" id="PF13649"/>
    </source>
</evidence>
<name>A0A4V6S201_9RHOB</name>
<dbReference type="OrthoDB" id="9807911at2"/>
<feature type="domain" description="Methyltransferase" evidence="1">
    <location>
        <begin position="59"/>
        <end position="149"/>
    </location>
</feature>
<dbReference type="RefSeq" id="WP_136464340.1">
    <property type="nucleotide sequence ID" value="NZ_SRKY01000005.1"/>
</dbReference>
<reference evidence="2 3" key="1">
    <citation type="submission" date="2019-04" db="EMBL/GenBank/DDBJ databases">
        <title>Shimia ponticola sp. nov., isolated from seawater.</title>
        <authorList>
            <person name="Kim Y.-O."/>
            <person name="Yoon J.-H."/>
        </authorList>
    </citation>
    <scope>NUCLEOTIDE SEQUENCE [LARGE SCALE GENOMIC DNA]</scope>
    <source>
        <strain evidence="2 3">MYP11</strain>
    </source>
</reference>
<keyword evidence="2" id="KW-0808">Transferase</keyword>
<organism evidence="2 3">
    <name type="scientific">Aliishimia ponticola</name>
    <dbReference type="NCBI Taxonomy" id="2499833"/>
    <lineage>
        <taxon>Bacteria</taxon>
        <taxon>Pseudomonadati</taxon>
        <taxon>Pseudomonadota</taxon>
        <taxon>Alphaproteobacteria</taxon>
        <taxon>Rhodobacterales</taxon>
        <taxon>Paracoccaceae</taxon>
        <taxon>Aliishimia</taxon>
    </lineage>
</organism>
<dbReference type="GO" id="GO:0032259">
    <property type="term" value="P:methylation"/>
    <property type="evidence" value="ECO:0007669"/>
    <property type="project" value="UniProtKB-KW"/>
</dbReference>
<dbReference type="SUPFAM" id="SSF53335">
    <property type="entry name" value="S-adenosyl-L-methionine-dependent methyltransferases"/>
    <property type="match status" value="1"/>
</dbReference>
<comment type="caution">
    <text evidence="2">The sequence shown here is derived from an EMBL/GenBank/DDBJ whole genome shotgun (WGS) entry which is preliminary data.</text>
</comment>
<dbReference type="InterPro" id="IPR041698">
    <property type="entry name" value="Methyltransf_25"/>
</dbReference>
<evidence type="ECO:0000313" key="2">
    <source>
        <dbReference type="EMBL" id="THH34753.1"/>
    </source>
</evidence>